<dbReference type="EMBL" id="JACBZI010000001">
    <property type="protein sequence ID" value="NYI08822.1"/>
    <property type="molecule type" value="Genomic_DNA"/>
</dbReference>
<dbReference type="PANTHER" id="PTHR43464:SF19">
    <property type="entry name" value="UBIQUINONE BIOSYNTHESIS O-METHYLTRANSFERASE, MITOCHONDRIAL"/>
    <property type="match status" value="1"/>
</dbReference>
<dbReference type="GO" id="GO:0032259">
    <property type="term" value="P:methylation"/>
    <property type="evidence" value="ECO:0007669"/>
    <property type="project" value="UniProtKB-KW"/>
</dbReference>
<name>A0A7Y9YD69_9ACTN</name>
<sequence>MTSRDAVDLWDDEADTFDDAADHGLRDPAVRGAWRTMLAGLLPPAPCRVADLGCGTGTLALLLAEEGYAVDGVDFSPEMVRRAIAKTEGEPTVSITEGDAYDPPLGAATYDVVLSRHVLWALPDPVEALRRWSSLLRPEGRLVLVEGSWVTGAGLTAEQVADAARTVGREPRVLVLDDPALWGGPITDERYAVVC</sequence>
<protein>
    <submittedName>
        <fullName evidence="5">SAM-dependent methyltransferase</fullName>
    </submittedName>
</protein>
<dbReference type="InterPro" id="IPR029063">
    <property type="entry name" value="SAM-dependent_MTases_sf"/>
</dbReference>
<dbReference type="CDD" id="cd02440">
    <property type="entry name" value="AdoMet_MTases"/>
    <property type="match status" value="1"/>
</dbReference>
<organism evidence="5 6">
    <name type="scientific">Nocardioides marinus</name>
    <dbReference type="NCBI Taxonomy" id="374514"/>
    <lineage>
        <taxon>Bacteria</taxon>
        <taxon>Bacillati</taxon>
        <taxon>Actinomycetota</taxon>
        <taxon>Actinomycetes</taxon>
        <taxon>Propionibacteriales</taxon>
        <taxon>Nocardioidaceae</taxon>
        <taxon>Nocardioides</taxon>
    </lineage>
</organism>
<evidence type="ECO:0000313" key="6">
    <source>
        <dbReference type="Proteomes" id="UP000537326"/>
    </source>
</evidence>
<dbReference type="SUPFAM" id="SSF53335">
    <property type="entry name" value="S-adenosyl-L-methionine-dependent methyltransferases"/>
    <property type="match status" value="1"/>
</dbReference>
<dbReference type="Pfam" id="PF08241">
    <property type="entry name" value="Methyltransf_11"/>
    <property type="match status" value="1"/>
</dbReference>
<comment type="caution">
    <text evidence="5">The sequence shown here is derived from an EMBL/GenBank/DDBJ whole genome shotgun (WGS) entry which is preliminary data.</text>
</comment>
<keyword evidence="2 5" id="KW-0808">Transferase</keyword>
<keyword evidence="1 5" id="KW-0489">Methyltransferase</keyword>
<evidence type="ECO:0000313" key="5">
    <source>
        <dbReference type="EMBL" id="NYI08822.1"/>
    </source>
</evidence>
<dbReference type="GO" id="GO:0008757">
    <property type="term" value="F:S-adenosylmethionine-dependent methyltransferase activity"/>
    <property type="evidence" value="ECO:0007669"/>
    <property type="project" value="InterPro"/>
</dbReference>
<evidence type="ECO:0000256" key="1">
    <source>
        <dbReference type="ARBA" id="ARBA00022603"/>
    </source>
</evidence>
<dbReference type="RefSeq" id="WP_179529883.1">
    <property type="nucleotide sequence ID" value="NZ_BAAAPP010000002.1"/>
</dbReference>
<evidence type="ECO:0000259" key="4">
    <source>
        <dbReference type="Pfam" id="PF08241"/>
    </source>
</evidence>
<reference evidence="5 6" key="1">
    <citation type="submission" date="2020-07" db="EMBL/GenBank/DDBJ databases">
        <title>Sequencing the genomes of 1000 actinobacteria strains.</title>
        <authorList>
            <person name="Klenk H.-P."/>
        </authorList>
    </citation>
    <scope>NUCLEOTIDE SEQUENCE [LARGE SCALE GENOMIC DNA]</scope>
    <source>
        <strain evidence="5 6">DSM 18248</strain>
    </source>
</reference>
<dbReference type="Proteomes" id="UP000537326">
    <property type="component" value="Unassembled WGS sequence"/>
</dbReference>
<dbReference type="InterPro" id="IPR013216">
    <property type="entry name" value="Methyltransf_11"/>
</dbReference>
<keyword evidence="3" id="KW-0949">S-adenosyl-L-methionine</keyword>
<dbReference type="PANTHER" id="PTHR43464">
    <property type="entry name" value="METHYLTRANSFERASE"/>
    <property type="match status" value="1"/>
</dbReference>
<evidence type="ECO:0000256" key="2">
    <source>
        <dbReference type="ARBA" id="ARBA00022679"/>
    </source>
</evidence>
<proteinExistence type="predicted"/>
<evidence type="ECO:0000256" key="3">
    <source>
        <dbReference type="ARBA" id="ARBA00022691"/>
    </source>
</evidence>
<accession>A0A7Y9YD69</accession>
<gene>
    <name evidence="5" type="ORF">BKA05_000337</name>
</gene>
<keyword evidence="6" id="KW-1185">Reference proteome</keyword>
<feature type="domain" description="Methyltransferase type 11" evidence="4">
    <location>
        <begin position="51"/>
        <end position="144"/>
    </location>
</feature>
<dbReference type="AlphaFoldDB" id="A0A7Y9YD69"/>
<dbReference type="Gene3D" id="3.40.50.150">
    <property type="entry name" value="Vaccinia Virus protein VP39"/>
    <property type="match status" value="1"/>
</dbReference>